<proteinExistence type="predicted"/>
<protein>
    <submittedName>
        <fullName evidence="1">Uncharacterized protein</fullName>
    </submittedName>
</protein>
<comment type="caution">
    <text evidence="1">The sequence shown here is derived from an EMBL/GenBank/DDBJ whole genome shotgun (WGS) entry which is preliminary data.</text>
</comment>
<sequence length="655" mass="71854">MQRLWCLILGTSLWTALSLDVTPVQKVIQMIVDMKEKGQKALEEEEVQYAKFKEFCDATLTEKGKSITEAADKIELLTADMEAAGSDATRLETELAQHQVDLETQSGELANATGIREKARANFLATLKDYTESINAIGSALKVLKETAAGPSLVQLNEVKKMLPLDAIKSIDEYLALSEKKPSLLMKTTAQAHRSEPEMYEFQSGGVVSLLENLDEKFVAERSTLEKEELAKKHAHEKLAASLEAAIAQSKKEIESKSQFRAKRLQTKASAEGDLAETTTEKASDEKYAKDLKATCEKKSAAFAERKALRTEEIEALGKAQEILAGGAVAGHAKKHLPSLLGTSLAFLRSESPTQLRVAKFLQARATALNSRVLSAMAARAGADPMSKVKAMIEQLLVKMEEQANQEATKKGWCDAELKENKAIREEKADVAEGLQSEIDEVTASITKLGEELATLQKELTSLESAMSEATAIREKEKAKNEGTLKDAKEAQAAVAQATNVLKDFYAKAGEATSLLQAPEVFGDEPYKGMENSGVLSMLEVIATDFARLETETKAAETAAAKEYDEFMDDSKVDKVTKTKTSEHKTSKKQTKSQELTMLEGDLQGTQKELDAANVYYEKLKPDCIDTSESFAERKAQREQELKDLQSALDMLNEV</sequence>
<gene>
    <name evidence="1" type="ORF">SCF082_LOCUS14500</name>
    <name evidence="2" type="ORF">SCF082_LOCUS15447</name>
</gene>
<evidence type="ECO:0000313" key="1">
    <source>
        <dbReference type="EMBL" id="CAK9019420.1"/>
    </source>
</evidence>
<keyword evidence="3" id="KW-1185">Reference proteome</keyword>
<organism evidence="1 3">
    <name type="scientific">Durusdinium trenchii</name>
    <dbReference type="NCBI Taxonomy" id="1381693"/>
    <lineage>
        <taxon>Eukaryota</taxon>
        <taxon>Sar</taxon>
        <taxon>Alveolata</taxon>
        <taxon>Dinophyceae</taxon>
        <taxon>Suessiales</taxon>
        <taxon>Symbiodiniaceae</taxon>
        <taxon>Durusdinium</taxon>
    </lineage>
</organism>
<evidence type="ECO:0000313" key="3">
    <source>
        <dbReference type="Proteomes" id="UP001642464"/>
    </source>
</evidence>
<reference evidence="1 3" key="1">
    <citation type="submission" date="2024-02" db="EMBL/GenBank/DDBJ databases">
        <authorList>
            <person name="Chen Y."/>
            <person name="Shah S."/>
            <person name="Dougan E. K."/>
            <person name="Thang M."/>
            <person name="Chan C."/>
        </authorList>
    </citation>
    <scope>NUCLEOTIDE SEQUENCE [LARGE SCALE GENOMIC DNA]</scope>
</reference>
<evidence type="ECO:0000313" key="2">
    <source>
        <dbReference type="EMBL" id="CAK9021688.1"/>
    </source>
</evidence>
<dbReference type="Proteomes" id="UP001642464">
    <property type="component" value="Unassembled WGS sequence"/>
</dbReference>
<name>A0ABP0JY78_9DINO</name>
<dbReference type="EMBL" id="CAXAMM010009890">
    <property type="protein sequence ID" value="CAK9021688.1"/>
    <property type="molecule type" value="Genomic_DNA"/>
</dbReference>
<accession>A0ABP0JY78</accession>
<dbReference type="EMBL" id="CAXAMM010009113">
    <property type="protein sequence ID" value="CAK9019420.1"/>
    <property type="molecule type" value="Genomic_DNA"/>
</dbReference>